<dbReference type="SUPFAM" id="SSF56672">
    <property type="entry name" value="DNA/RNA polymerases"/>
    <property type="match status" value="1"/>
</dbReference>
<dbReference type="PRINTS" id="PR00868">
    <property type="entry name" value="DNAPOLI"/>
</dbReference>
<dbReference type="Gene3D" id="1.20.1060.10">
    <property type="entry name" value="Taq DNA Polymerase, Chain T, domain 4"/>
    <property type="match status" value="1"/>
</dbReference>
<evidence type="ECO:0000256" key="1">
    <source>
        <dbReference type="ARBA" id="ARBA00022705"/>
    </source>
</evidence>
<evidence type="ECO:0000313" key="3">
    <source>
        <dbReference type="EMBL" id="KKL28865.1"/>
    </source>
</evidence>
<dbReference type="PANTHER" id="PTHR10133">
    <property type="entry name" value="DNA POLYMERASE I"/>
    <property type="match status" value="1"/>
</dbReference>
<dbReference type="SMART" id="SM00482">
    <property type="entry name" value="POLAc"/>
    <property type="match status" value="1"/>
</dbReference>
<dbReference type="InterPro" id="IPR002298">
    <property type="entry name" value="DNA_polymerase_A"/>
</dbReference>
<dbReference type="Pfam" id="PF00476">
    <property type="entry name" value="DNA_pol_A"/>
    <property type="match status" value="1"/>
</dbReference>
<dbReference type="PANTHER" id="PTHR10133:SF27">
    <property type="entry name" value="DNA POLYMERASE NU"/>
    <property type="match status" value="1"/>
</dbReference>
<sequence>DKMLWPYAAMDAENHYRLMMTYFPRLKASANLWKLYQDEVHPFIRTLFKAEWYGCRLDHTVIDELTDEFNTEKDSLLVTIKKETWPDFNPSASADVAAAITNAEFFDFIKDNRKAKGYSTNKARLLKLAPHFPLVEDIMRFRTLTKLTGTYMSNAKLLANGDGRARIGVMIHGTVNGRVSAPFLHQIPRLDRERIKKGLGNLRDMFIVNKGFKLVYGDFSQIELVTLAILSGDKDMLEVFKSGEDIHLATAAAFLEIPMENVSEFNRSIGKNVNFGRVYGSQDGYSLLKLPYKDEYDKERPLESYMIKRGFDALDEKFPAAARYFKDTVASISESNGTHTTRFGREKHMGGTLNAPNEWARKEAERQAVNGSIQSPANSVTVRTLNAVDAHLIELINSGSLTEDELFLILTIHDSGAWEVQDNHIDWFIPKLREIASRKVPQLDDFQFTMKIGVGDSWSEAELNAA</sequence>
<keyword evidence="1" id="KW-0235">DNA replication</keyword>
<dbReference type="GO" id="GO:0006261">
    <property type="term" value="P:DNA-templated DNA replication"/>
    <property type="evidence" value="ECO:0007669"/>
    <property type="project" value="InterPro"/>
</dbReference>
<dbReference type="AlphaFoldDB" id="A0A0F9C3T5"/>
<feature type="non-terminal residue" evidence="3">
    <location>
        <position position="1"/>
    </location>
</feature>
<dbReference type="EMBL" id="LAZR01034946">
    <property type="protein sequence ID" value="KKL28865.1"/>
    <property type="molecule type" value="Genomic_DNA"/>
</dbReference>
<dbReference type="GO" id="GO:0003887">
    <property type="term" value="F:DNA-directed DNA polymerase activity"/>
    <property type="evidence" value="ECO:0007669"/>
    <property type="project" value="InterPro"/>
</dbReference>
<gene>
    <name evidence="3" type="ORF">LCGC14_2370860</name>
</gene>
<protein>
    <recommendedName>
        <fullName evidence="2">DNA-directed DNA polymerase family A palm domain-containing protein</fullName>
    </recommendedName>
</protein>
<accession>A0A0F9C3T5</accession>
<organism evidence="3">
    <name type="scientific">marine sediment metagenome</name>
    <dbReference type="NCBI Taxonomy" id="412755"/>
    <lineage>
        <taxon>unclassified sequences</taxon>
        <taxon>metagenomes</taxon>
        <taxon>ecological metagenomes</taxon>
    </lineage>
</organism>
<feature type="domain" description="DNA-directed DNA polymerase family A palm" evidence="2">
    <location>
        <begin position="202"/>
        <end position="424"/>
    </location>
</feature>
<dbReference type="GO" id="GO:0006302">
    <property type="term" value="P:double-strand break repair"/>
    <property type="evidence" value="ECO:0007669"/>
    <property type="project" value="TreeGrafter"/>
</dbReference>
<proteinExistence type="predicted"/>
<evidence type="ECO:0000259" key="2">
    <source>
        <dbReference type="SMART" id="SM00482"/>
    </source>
</evidence>
<comment type="caution">
    <text evidence="3">The sequence shown here is derived from an EMBL/GenBank/DDBJ whole genome shotgun (WGS) entry which is preliminary data.</text>
</comment>
<name>A0A0F9C3T5_9ZZZZ</name>
<dbReference type="Gene3D" id="1.10.150.20">
    <property type="entry name" value="5' to 3' exonuclease, C-terminal subdomain"/>
    <property type="match status" value="1"/>
</dbReference>
<dbReference type="Gene3D" id="3.30.70.370">
    <property type="match status" value="1"/>
</dbReference>
<dbReference type="GO" id="GO:0003677">
    <property type="term" value="F:DNA binding"/>
    <property type="evidence" value="ECO:0007669"/>
    <property type="project" value="InterPro"/>
</dbReference>
<dbReference type="InterPro" id="IPR043502">
    <property type="entry name" value="DNA/RNA_pol_sf"/>
</dbReference>
<dbReference type="InterPro" id="IPR001098">
    <property type="entry name" value="DNA-dir_DNA_pol_A_palm_dom"/>
</dbReference>
<reference evidence="3" key="1">
    <citation type="journal article" date="2015" name="Nature">
        <title>Complex archaea that bridge the gap between prokaryotes and eukaryotes.</title>
        <authorList>
            <person name="Spang A."/>
            <person name="Saw J.H."/>
            <person name="Jorgensen S.L."/>
            <person name="Zaremba-Niedzwiedzka K."/>
            <person name="Martijn J."/>
            <person name="Lind A.E."/>
            <person name="van Eijk R."/>
            <person name="Schleper C."/>
            <person name="Guy L."/>
            <person name="Ettema T.J."/>
        </authorList>
    </citation>
    <scope>NUCLEOTIDE SEQUENCE</scope>
</reference>